<dbReference type="AlphaFoldDB" id="A0A378R1P1"/>
<dbReference type="PROSITE" id="PS50943">
    <property type="entry name" value="HTH_CROC1"/>
    <property type="match status" value="1"/>
</dbReference>
<dbReference type="InterPro" id="IPR001387">
    <property type="entry name" value="Cro/C1-type_HTH"/>
</dbReference>
<dbReference type="GO" id="GO:0003677">
    <property type="term" value="F:DNA binding"/>
    <property type="evidence" value="ECO:0007669"/>
    <property type="project" value="UniProtKB-KW"/>
</dbReference>
<keyword evidence="2" id="KW-0175">Coiled coil</keyword>
<reference evidence="4 5" key="1">
    <citation type="submission" date="2018-06" db="EMBL/GenBank/DDBJ databases">
        <authorList>
            <consortium name="Pathogen Informatics"/>
            <person name="Doyle S."/>
        </authorList>
    </citation>
    <scope>NUCLEOTIDE SEQUENCE [LARGE SCALE GENOMIC DNA]</scope>
    <source>
        <strain evidence="4 5">NCTC12877</strain>
    </source>
</reference>
<name>A0A378R1P1_9GAMM</name>
<keyword evidence="5" id="KW-1185">Reference proteome</keyword>
<proteinExistence type="predicted"/>
<evidence type="ECO:0000313" key="4">
    <source>
        <dbReference type="EMBL" id="STZ09104.1"/>
    </source>
</evidence>
<dbReference type="RefSeq" id="WP_029102220.1">
    <property type="nucleotide sequence ID" value="NZ_UGQB01000004.1"/>
</dbReference>
<dbReference type="CDD" id="cd00093">
    <property type="entry name" value="HTH_XRE"/>
    <property type="match status" value="1"/>
</dbReference>
<dbReference type="OrthoDB" id="5678656at2"/>
<dbReference type="Proteomes" id="UP000254065">
    <property type="component" value="Unassembled WGS sequence"/>
</dbReference>
<dbReference type="SMART" id="SM00530">
    <property type="entry name" value="HTH_XRE"/>
    <property type="match status" value="1"/>
</dbReference>
<accession>A0A378R1P1</accession>
<keyword evidence="1" id="KW-0238">DNA-binding</keyword>
<evidence type="ECO:0000259" key="3">
    <source>
        <dbReference type="PROSITE" id="PS50943"/>
    </source>
</evidence>
<dbReference type="InterPro" id="IPR010982">
    <property type="entry name" value="Lambda_DNA-bd_dom_sf"/>
</dbReference>
<feature type="coiled-coil region" evidence="2">
    <location>
        <begin position="93"/>
        <end position="120"/>
    </location>
</feature>
<dbReference type="PANTHER" id="PTHR46558">
    <property type="entry name" value="TRACRIPTIONAL REGULATORY PROTEIN-RELATED-RELATED"/>
    <property type="match status" value="1"/>
</dbReference>
<organism evidence="4 5">
    <name type="scientific">Moraxella caprae</name>
    <dbReference type="NCBI Taxonomy" id="90240"/>
    <lineage>
        <taxon>Bacteria</taxon>
        <taxon>Pseudomonadati</taxon>
        <taxon>Pseudomonadota</taxon>
        <taxon>Gammaproteobacteria</taxon>
        <taxon>Moraxellales</taxon>
        <taxon>Moraxellaceae</taxon>
        <taxon>Moraxella</taxon>
    </lineage>
</organism>
<evidence type="ECO:0000256" key="2">
    <source>
        <dbReference type="SAM" id="Coils"/>
    </source>
</evidence>
<dbReference type="STRING" id="1122244.GCA_000426885_00402"/>
<evidence type="ECO:0000256" key="1">
    <source>
        <dbReference type="ARBA" id="ARBA00023125"/>
    </source>
</evidence>
<feature type="domain" description="HTH cro/C1-type" evidence="3">
    <location>
        <begin position="7"/>
        <end position="61"/>
    </location>
</feature>
<dbReference type="SUPFAM" id="SSF47413">
    <property type="entry name" value="lambda repressor-like DNA-binding domains"/>
    <property type="match status" value="1"/>
</dbReference>
<dbReference type="Gene3D" id="1.10.260.40">
    <property type="entry name" value="lambda repressor-like DNA-binding domains"/>
    <property type="match status" value="1"/>
</dbReference>
<dbReference type="Pfam" id="PF12844">
    <property type="entry name" value="HTH_19"/>
    <property type="match status" value="1"/>
</dbReference>
<dbReference type="PANTHER" id="PTHR46558:SF4">
    <property type="entry name" value="DNA-BIDING PHAGE PROTEIN"/>
    <property type="match status" value="1"/>
</dbReference>
<protein>
    <submittedName>
        <fullName evidence="4">Transcriptional regulator, y4mF family</fullName>
    </submittedName>
</protein>
<sequence>METHEKIRLYREINQWSQEDMANQLHMSKNGYAKIEQGKTRLNTDRLKQIANVFGISVTELVSPNSIVVLGDGNSHNNINSYYGQGDTLEHENDKLKLIIEHQKQTIDRQQAQIETLEKLVNALQK</sequence>
<gene>
    <name evidence="4" type="ORF">NCTC12877_02113</name>
</gene>
<evidence type="ECO:0000313" key="5">
    <source>
        <dbReference type="Proteomes" id="UP000254065"/>
    </source>
</evidence>
<dbReference type="EMBL" id="UGQB01000004">
    <property type="protein sequence ID" value="STZ09104.1"/>
    <property type="molecule type" value="Genomic_DNA"/>
</dbReference>